<dbReference type="AlphaFoldDB" id="A0A5B7JPN3"/>
<proteinExistence type="predicted"/>
<gene>
    <name evidence="2" type="ORF">E2C01_092077</name>
</gene>
<protein>
    <submittedName>
        <fullName evidence="2">Uncharacterized protein</fullName>
    </submittedName>
</protein>
<accession>A0A5B7JPN3</accession>
<feature type="region of interest" description="Disordered" evidence="1">
    <location>
        <begin position="1"/>
        <end position="74"/>
    </location>
</feature>
<keyword evidence="3" id="KW-1185">Reference proteome</keyword>
<organism evidence="2 3">
    <name type="scientific">Portunus trituberculatus</name>
    <name type="common">Swimming crab</name>
    <name type="synonym">Neptunus trituberculatus</name>
    <dbReference type="NCBI Taxonomy" id="210409"/>
    <lineage>
        <taxon>Eukaryota</taxon>
        <taxon>Metazoa</taxon>
        <taxon>Ecdysozoa</taxon>
        <taxon>Arthropoda</taxon>
        <taxon>Crustacea</taxon>
        <taxon>Multicrustacea</taxon>
        <taxon>Malacostraca</taxon>
        <taxon>Eumalacostraca</taxon>
        <taxon>Eucarida</taxon>
        <taxon>Decapoda</taxon>
        <taxon>Pleocyemata</taxon>
        <taxon>Brachyura</taxon>
        <taxon>Eubrachyura</taxon>
        <taxon>Portunoidea</taxon>
        <taxon>Portunidae</taxon>
        <taxon>Portuninae</taxon>
        <taxon>Portunus</taxon>
    </lineage>
</organism>
<evidence type="ECO:0000313" key="3">
    <source>
        <dbReference type="Proteomes" id="UP000324222"/>
    </source>
</evidence>
<evidence type="ECO:0000256" key="1">
    <source>
        <dbReference type="SAM" id="MobiDB-lite"/>
    </source>
</evidence>
<name>A0A5B7JPN3_PORTR</name>
<dbReference type="Proteomes" id="UP000324222">
    <property type="component" value="Unassembled WGS sequence"/>
</dbReference>
<dbReference type="EMBL" id="VSRR010107409">
    <property type="protein sequence ID" value="MPC96799.1"/>
    <property type="molecule type" value="Genomic_DNA"/>
</dbReference>
<evidence type="ECO:0000313" key="2">
    <source>
        <dbReference type="EMBL" id="MPC96799.1"/>
    </source>
</evidence>
<reference evidence="2 3" key="1">
    <citation type="submission" date="2019-05" db="EMBL/GenBank/DDBJ databases">
        <title>Another draft genome of Portunus trituberculatus and its Hox gene families provides insights of decapod evolution.</title>
        <authorList>
            <person name="Jeong J.-H."/>
            <person name="Song I."/>
            <person name="Kim S."/>
            <person name="Choi T."/>
            <person name="Kim D."/>
            <person name="Ryu S."/>
            <person name="Kim W."/>
        </authorList>
    </citation>
    <scope>NUCLEOTIDE SEQUENCE [LARGE SCALE GENOMIC DNA]</scope>
    <source>
        <tissue evidence="2">Muscle</tissue>
    </source>
</reference>
<sequence>MRRRISAIFSRGTRDFSGDTEKDTAKKTSKAQSREIKERCIRDERSERLPGAGDGEDQSGVLKEHGRKTAGGERSVRLSLLEERLFRNTEAI</sequence>
<comment type="caution">
    <text evidence="2">The sequence shown here is derived from an EMBL/GenBank/DDBJ whole genome shotgun (WGS) entry which is preliminary data.</text>
</comment>
<feature type="compositionally biased region" description="Basic and acidic residues" evidence="1">
    <location>
        <begin position="12"/>
        <end position="48"/>
    </location>
</feature>